<keyword evidence="2" id="KW-0472">Membrane</keyword>
<comment type="caution">
    <text evidence="3">The sequence shown here is derived from an EMBL/GenBank/DDBJ whole genome shotgun (WGS) entry which is preliminary data.</text>
</comment>
<organism evidence="3 4">
    <name type="scientific">Amedibacillus dolichus CAG:375</name>
    <dbReference type="NCBI Taxonomy" id="1263076"/>
    <lineage>
        <taxon>Bacteria</taxon>
        <taxon>Bacillati</taxon>
        <taxon>Bacillota</taxon>
        <taxon>Erysipelotrichia</taxon>
        <taxon>Erysipelotrichales</taxon>
        <taxon>Erysipelotrichaceae</taxon>
        <taxon>Amedibacillus</taxon>
    </lineage>
</organism>
<name>R7G8H3_9FIRM</name>
<keyword evidence="2" id="KW-0812">Transmembrane</keyword>
<dbReference type="Proteomes" id="UP000018093">
    <property type="component" value="Unassembled WGS sequence"/>
</dbReference>
<proteinExistence type="predicted"/>
<dbReference type="GO" id="GO:0005882">
    <property type="term" value="C:intermediate filament"/>
    <property type="evidence" value="ECO:0007669"/>
    <property type="project" value="UniProtKB-KW"/>
</dbReference>
<keyword evidence="3" id="KW-0416">Keratin</keyword>
<feature type="transmembrane region" description="Helical" evidence="2">
    <location>
        <begin position="37"/>
        <end position="56"/>
    </location>
</feature>
<evidence type="ECO:0000313" key="3">
    <source>
        <dbReference type="EMBL" id="CDE22287.1"/>
    </source>
</evidence>
<reference evidence="3" key="1">
    <citation type="submission" date="2012-11" db="EMBL/GenBank/DDBJ databases">
        <title>Dependencies among metagenomic species, viruses, plasmids and units of genetic variation.</title>
        <authorList>
            <person name="Nielsen H.B."/>
            <person name="Almeida M."/>
            <person name="Juncker A.S."/>
            <person name="Rasmussen S."/>
            <person name="Li J."/>
            <person name="Sunagawa S."/>
            <person name="Plichta D."/>
            <person name="Gautier L."/>
            <person name="Le Chatelier E."/>
            <person name="Peletier E."/>
            <person name="Bonde I."/>
            <person name="Nielsen T."/>
            <person name="Manichanh C."/>
            <person name="Arumugam M."/>
            <person name="Batto J."/>
            <person name="Santos M.B.Q.D."/>
            <person name="Blom N."/>
            <person name="Borruel N."/>
            <person name="Burgdorf K.S."/>
            <person name="Boumezbeur F."/>
            <person name="Casellas F."/>
            <person name="Dore J."/>
            <person name="Guarner F."/>
            <person name="Hansen T."/>
            <person name="Hildebrand F."/>
            <person name="Kaas R.S."/>
            <person name="Kennedy S."/>
            <person name="Kristiansen K."/>
            <person name="Kultima J.R."/>
            <person name="Leonard P."/>
            <person name="Levenez F."/>
            <person name="Lund O."/>
            <person name="Moumen B."/>
            <person name="Le Paslier D."/>
            <person name="Pons N."/>
            <person name="Pedersen O."/>
            <person name="Prifti E."/>
            <person name="Qin J."/>
            <person name="Raes J."/>
            <person name="Tap J."/>
            <person name="Tims S."/>
            <person name="Ussery D.W."/>
            <person name="Yamada T."/>
            <person name="MetaHit consortium"/>
            <person name="Renault P."/>
            <person name="Sicheritz-Ponten T."/>
            <person name="Bork P."/>
            <person name="Wang J."/>
            <person name="Brunak S."/>
            <person name="Ehrlich S.D."/>
        </authorList>
    </citation>
    <scope>NUCLEOTIDE SEQUENCE [LARGE SCALE GENOMIC DNA]</scope>
</reference>
<evidence type="ECO:0000256" key="1">
    <source>
        <dbReference type="SAM" id="MobiDB-lite"/>
    </source>
</evidence>
<keyword evidence="2" id="KW-1133">Transmembrane helix</keyword>
<evidence type="ECO:0000256" key="2">
    <source>
        <dbReference type="SAM" id="Phobius"/>
    </source>
</evidence>
<dbReference type="EMBL" id="CBIN010000067">
    <property type="protein sequence ID" value="CDE22287.1"/>
    <property type="molecule type" value="Genomic_DNA"/>
</dbReference>
<feature type="transmembrane region" description="Helical" evidence="2">
    <location>
        <begin position="62"/>
        <end position="79"/>
    </location>
</feature>
<feature type="compositionally biased region" description="Polar residues" evidence="1">
    <location>
        <begin position="234"/>
        <end position="260"/>
    </location>
</feature>
<sequence>MFSLVMKILVAPLPISSMIVPGDETFTMWRKMIISDYLMNFVQTLMIMVVMILSSSTFVRQFGLWVQIIMFIAGLLLLLSGIPELAKILGGDTSQANILQQIASFRMATRGVGHSLGKAAGAIGTAGTGIAAGGAYATGRMLGGKSIREMNASKTSNQKNGFMGGAAYNNQNNQGYTYADQAQTTNQHHVDDNMVHSSLNQSNQQGFTSQSNEGVNQGIFQNNAFEQEQMRGNPFSSPNQMNAQGQTGSNPFSSSSQQEIGNNNAFHTAKEGSIARNFNDYVQNKPGIAGYAGRFAANSSRHIYQASARRLANNNLYKAGSFVRDLGQVSQMNAPERKDI</sequence>
<dbReference type="AlphaFoldDB" id="R7G8H3"/>
<feature type="region of interest" description="Disordered" evidence="1">
    <location>
        <begin position="230"/>
        <end position="260"/>
    </location>
</feature>
<gene>
    <name evidence="3" type="ORF">BN631_00924</name>
</gene>
<accession>R7G8H3</accession>
<evidence type="ECO:0000313" key="4">
    <source>
        <dbReference type="Proteomes" id="UP000018093"/>
    </source>
</evidence>
<protein>
    <submittedName>
        <fullName evidence="3">Putative keratin type I cytoskeletal 9</fullName>
    </submittedName>
</protein>